<name>A0A2B4R996_STYPI</name>
<dbReference type="Gene3D" id="2.120.10.80">
    <property type="entry name" value="Kelch-type beta propeller"/>
    <property type="match status" value="1"/>
</dbReference>
<keyword evidence="2" id="KW-0677">Repeat</keyword>
<sequence length="229" mass="26012">MERNSVSVALENQVLVAIIPQAQAQYFDFETKEWKPLPSMAQLTDATTCFCAEYAGNHLYVAAKKEEYFVMYRYDTGLDTVVRYNRDLCKIYDEKPAMVQCFDPELNEWKSKASTNSSHFGSSLFVVNGRLCIAGGTGFSGAPVEIYDEQNKKWSYVEQSRIPQNNLGAVEIEGRVYFIINNFPVDSGIRIPSGEKYPVPLDEWENLRKVNSNAVLCYLPVRNESLKAE</sequence>
<dbReference type="EMBL" id="LSMT01001177">
    <property type="protein sequence ID" value="PFX12802.1"/>
    <property type="molecule type" value="Genomic_DNA"/>
</dbReference>
<dbReference type="InterPro" id="IPR015915">
    <property type="entry name" value="Kelch-typ_b-propeller"/>
</dbReference>
<proteinExistence type="predicted"/>
<evidence type="ECO:0000256" key="1">
    <source>
        <dbReference type="ARBA" id="ARBA00022441"/>
    </source>
</evidence>
<dbReference type="STRING" id="50429.A0A2B4R996"/>
<dbReference type="OrthoDB" id="5986771at2759"/>
<keyword evidence="1" id="KW-0880">Kelch repeat</keyword>
<reference evidence="4" key="1">
    <citation type="journal article" date="2017" name="bioRxiv">
        <title>Comparative analysis of the genomes of Stylophora pistillata and Acropora digitifera provides evidence for extensive differences between species of corals.</title>
        <authorList>
            <person name="Voolstra C.R."/>
            <person name="Li Y."/>
            <person name="Liew Y.J."/>
            <person name="Baumgarten S."/>
            <person name="Zoccola D."/>
            <person name="Flot J.-F."/>
            <person name="Tambutte S."/>
            <person name="Allemand D."/>
            <person name="Aranda M."/>
        </authorList>
    </citation>
    <scope>NUCLEOTIDE SEQUENCE [LARGE SCALE GENOMIC DNA]</scope>
</reference>
<accession>A0A2B4R996</accession>
<evidence type="ECO:0000313" key="3">
    <source>
        <dbReference type="EMBL" id="PFX12802.1"/>
    </source>
</evidence>
<organism evidence="3 4">
    <name type="scientific">Stylophora pistillata</name>
    <name type="common">Smooth cauliflower coral</name>
    <dbReference type="NCBI Taxonomy" id="50429"/>
    <lineage>
        <taxon>Eukaryota</taxon>
        <taxon>Metazoa</taxon>
        <taxon>Cnidaria</taxon>
        <taxon>Anthozoa</taxon>
        <taxon>Hexacorallia</taxon>
        <taxon>Scleractinia</taxon>
        <taxon>Astrocoeniina</taxon>
        <taxon>Pocilloporidae</taxon>
        <taxon>Stylophora</taxon>
    </lineage>
</organism>
<dbReference type="SUPFAM" id="SSF117281">
    <property type="entry name" value="Kelch motif"/>
    <property type="match status" value="1"/>
</dbReference>
<dbReference type="Proteomes" id="UP000225706">
    <property type="component" value="Unassembled WGS sequence"/>
</dbReference>
<evidence type="ECO:0000313" key="4">
    <source>
        <dbReference type="Proteomes" id="UP000225706"/>
    </source>
</evidence>
<protein>
    <submittedName>
        <fullName evidence="3">Kelch-like protein 8</fullName>
    </submittedName>
</protein>
<comment type="caution">
    <text evidence="3">The sequence shown here is derived from an EMBL/GenBank/DDBJ whole genome shotgun (WGS) entry which is preliminary data.</text>
</comment>
<gene>
    <name evidence="3" type="primary">Klhl8</name>
    <name evidence="3" type="ORF">AWC38_SpisGene23175</name>
</gene>
<dbReference type="PANTHER" id="PTHR24412">
    <property type="entry name" value="KELCH PROTEIN"/>
    <property type="match status" value="1"/>
</dbReference>
<dbReference type="AlphaFoldDB" id="A0A2B4R996"/>
<keyword evidence="4" id="KW-1185">Reference proteome</keyword>
<dbReference type="PANTHER" id="PTHR24412:SF35">
    <property type="entry name" value="ACTIN-BINDING PROTEIN IPP"/>
    <property type="match status" value="1"/>
</dbReference>
<evidence type="ECO:0000256" key="2">
    <source>
        <dbReference type="ARBA" id="ARBA00022737"/>
    </source>
</evidence>